<evidence type="ECO:0000256" key="1">
    <source>
        <dbReference type="ARBA" id="ARBA00000085"/>
    </source>
</evidence>
<keyword evidence="13 14" id="KW-0472">Membrane</keyword>
<comment type="subcellular location">
    <subcellularLocation>
        <location evidence="2">Cell membrane</location>
        <topology evidence="2">Multi-pass membrane protein</topology>
    </subcellularLocation>
</comment>
<keyword evidence="10 16" id="KW-0067">ATP-binding</keyword>
<accession>A0A9X3LHR9</accession>
<evidence type="ECO:0000256" key="7">
    <source>
        <dbReference type="ARBA" id="ARBA00022692"/>
    </source>
</evidence>
<dbReference type="GO" id="GO:0005524">
    <property type="term" value="F:ATP binding"/>
    <property type="evidence" value="ECO:0007669"/>
    <property type="project" value="UniProtKB-KW"/>
</dbReference>
<dbReference type="Gene3D" id="1.10.287.130">
    <property type="match status" value="1"/>
</dbReference>
<keyword evidence="8" id="KW-0547">Nucleotide-binding</keyword>
<protein>
    <recommendedName>
        <fullName evidence="3">histidine kinase</fullName>
        <ecNumber evidence="3">2.7.13.3</ecNumber>
    </recommendedName>
</protein>
<organism evidence="16 17">
    <name type="scientific">Paenisporosarcina quisquiliarum</name>
    <dbReference type="NCBI Taxonomy" id="365346"/>
    <lineage>
        <taxon>Bacteria</taxon>
        <taxon>Bacillati</taxon>
        <taxon>Bacillota</taxon>
        <taxon>Bacilli</taxon>
        <taxon>Bacillales</taxon>
        <taxon>Caryophanaceae</taxon>
        <taxon>Paenisporosarcina</taxon>
    </lineage>
</organism>
<evidence type="ECO:0000256" key="4">
    <source>
        <dbReference type="ARBA" id="ARBA00022475"/>
    </source>
</evidence>
<feature type="transmembrane region" description="Helical" evidence="14">
    <location>
        <begin position="436"/>
        <end position="453"/>
    </location>
</feature>
<feature type="transmembrane region" description="Helical" evidence="14">
    <location>
        <begin position="269"/>
        <end position="289"/>
    </location>
</feature>
<dbReference type="SMART" id="SM00388">
    <property type="entry name" value="HisKA"/>
    <property type="match status" value="1"/>
</dbReference>
<evidence type="ECO:0000256" key="12">
    <source>
        <dbReference type="ARBA" id="ARBA00023012"/>
    </source>
</evidence>
<gene>
    <name evidence="16" type="ORF">M9R32_13305</name>
</gene>
<dbReference type="FunFam" id="1.10.287.130:FF:000008">
    <property type="entry name" value="Two-component sensor histidine kinase"/>
    <property type="match status" value="1"/>
</dbReference>
<name>A0A9X3LHR9_9BACL</name>
<dbReference type="Gene3D" id="3.30.565.10">
    <property type="entry name" value="Histidine kinase-like ATPase, C-terminal domain"/>
    <property type="match status" value="1"/>
</dbReference>
<keyword evidence="5" id="KW-0597">Phosphoprotein</keyword>
<feature type="domain" description="Histidine kinase" evidence="15">
    <location>
        <begin position="520"/>
        <end position="733"/>
    </location>
</feature>
<dbReference type="InterPro" id="IPR004358">
    <property type="entry name" value="Sig_transdc_His_kin-like_C"/>
</dbReference>
<keyword evidence="9" id="KW-0418">Kinase</keyword>
<proteinExistence type="predicted"/>
<evidence type="ECO:0000256" key="11">
    <source>
        <dbReference type="ARBA" id="ARBA00022989"/>
    </source>
</evidence>
<keyword evidence="17" id="KW-1185">Reference proteome</keyword>
<evidence type="ECO:0000256" key="13">
    <source>
        <dbReference type="ARBA" id="ARBA00023136"/>
    </source>
</evidence>
<dbReference type="SMART" id="SM00387">
    <property type="entry name" value="HATPase_c"/>
    <property type="match status" value="1"/>
</dbReference>
<evidence type="ECO:0000256" key="6">
    <source>
        <dbReference type="ARBA" id="ARBA00022679"/>
    </source>
</evidence>
<evidence type="ECO:0000259" key="15">
    <source>
        <dbReference type="PROSITE" id="PS50109"/>
    </source>
</evidence>
<dbReference type="EC" id="2.7.13.3" evidence="3"/>
<dbReference type="GO" id="GO:0000155">
    <property type="term" value="F:phosphorelay sensor kinase activity"/>
    <property type="evidence" value="ECO:0007669"/>
    <property type="project" value="InterPro"/>
</dbReference>
<evidence type="ECO:0000256" key="3">
    <source>
        <dbReference type="ARBA" id="ARBA00012438"/>
    </source>
</evidence>
<dbReference type="PANTHER" id="PTHR45528">
    <property type="entry name" value="SENSOR HISTIDINE KINASE CPXA"/>
    <property type="match status" value="1"/>
</dbReference>
<dbReference type="InterPro" id="IPR036097">
    <property type="entry name" value="HisK_dim/P_sf"/>
</dbReference>
<dbReference type="PRINTS" id="PR00344">
    <property type="entry name" value="BCTRLSENSOR"/>
</dbReference>
<evidence type="ECO:0000256" key="8">
    <source>
        <dbReference type="ARBA" id="ARBA00022741"/>
    </source>
</evidence>
<dbReference type="InterPro" id="IPR005467">
    <property type="entry name" value="His_kinase_dom"/>
</dbReference>
<evidence type="ECO:0000313" key="16">
    <source>
        <dbReference type="EMBL" id="MCZ8538168.1"/>
    </source>
</evidence>
<evidence type="ECO:0000256" key="14">
    <source>
        <dbReference type="SAM" id="Phobius"/>
    </source>
</evidence>
<comment type="caution">
    <text evidence="16">The sequence shown here is derived from an EMBL/GenBank/DDBJ whole genome shotgun (WGS) entry which is preliminary data.</text>
</comment>
<dbReference type="InterPro" id="IPR036890">
    <property type="entry name" value="HATPase_C_sf"/>
</dbReference>
<evidence type="ECO:0000313" key="17">
    <source>
        <dbReference type="Proteomes" id="UP001152173"/>
    </source>
</evidence>
<dbReference type="InterPro" id="IPR003661">
    <property type="entry name" value="HisK_dim/P_dom"/>
</dbReference>
<evidence type="ECO:0000256" key="2">
    <source>
        <dbReference type="ARBA" id="ARBA00004651"/>
    </source>
</evidence>
<keyword evidence="12" id="KW-0902">Two-component regulatory system</keyword>
<evidence type="ECO:0000256" key="9">
    <source>
        <dbReference type="ARBA" id="ARBA00022777"/>
    </source>
</evidence>
<feature type="transmembrane region" description="Helical" evidence="14">
    <location>
        <begin position="310"/>
        <end position="331"/>
    </location>
</feature>
<feature type="transmembrane region" description="Helical" evidence="14">
    <location>
        <begin position="351"/>
        <end position="373"/>
    </location>
</feature>
<dbReference type="EMBL" id="JAMKBJ010000013">
    <property type="protein sequence ID" value="MCZ8538168.1"/>
    <property type="molecule type" value="Genomic_DNA"/>
</dbReference>
<dbReference type="InterPro" id="IPR050398">
    <property type="entry name" value="HssS/ArlS-like"/>
</dbReference>
<dbReference type="Proteomes" id="UP001152173">
    <property type="component" value="Unassembled WGS sequence"/>
</dbReference>
<sequence length="733" mass="83671">MNRFSWLFIALISSATLAVAIFLSVGTGNIGISYYESEDFQWSIENRLQEIGPVLLSRLDVEEAIENLQVEPYEIEQYRNSQGSELDQIMSIQDQYRDLIENAVRDNDTALKAELETARDTKIKDIRESFSDDEAVSEKILNDKKEVLQSYDAYLKKTESSVKAQQKSLAYVLTNVETGETFEFGDITDDNAYKKVYDDREGYLTISSLDPHFEEEYMYSEKMQYFPLPTLHDMVGDTTSQFTGTITIPKNMVSNHELRQIHAFEQSKWFYVLTCLLGLLSVAGAYWLFRTRKEQVLNLPIPQKLKEMKLEVRLIGIIVVFICYLNTYYSFRSHINGMTYHFNLGENIVNTIGLFILAVVFLTLIIVQVIWLIRDIRNDGIHLLWKNSWIERIMSRMQDTFLKRSSGIQLLILIMVIFLAGLGLGGVIIAPVLIVAYAPLFVVVLLPVLYLLFKRVGEYNQVAIATEQLAQGRLISDVHISGKSVLAEHAKNLNMLREGVRMSQSEQAKSERLKTELITNVSHDLRTPLTSIITYTDLLKKVDLTDEERLSYVAILDRKSQRLKTLIEDLFEVSKMASGNMELHKQRVDLTQLMQQALAEHEEDIKASGLDFRIDSSEKPLYAVVDGQKWWRMLDNLIVNAIKYTLPGTRVYVTLKEAGGYAQFIVKNVTKYELGENVDELFERFKRADTSRHTEGSGLGLAIAQSIVDLHGGSLRINVDGDLFKVTVSIKTD</sequence>
<dbReference type="CDD" id="cd00082">
    <property type="entry name" value="HisKA"/>
    <property type="match status" value="1"/>
</dbReference>
<dbReference type="PANTHER" id="PTHR45528:SF1">
    <property type="entry name" value="SENSOR HISTIDINE KINASE CPXA"/>
    <property type="match status" value="1"/>
</dbReference>
<keyword evidence="7 14" id="KW-0812">Transmembrane</keyword>
<dbReference type="RefSeq" id="WP_269927242.1">
    <property type="nucleotide sequence ID" value="NZ_JAMKBJ010000013.1"/>
</dbReference>
<dbReference type="Pfam" id="PF02518">
    <property type="entry name" value="HATPase_c"/>
    <property type="match status" value="1"/>
</dbReference>
<keyword evidence="11 14" id="KW-1133">Transmembrane helix</keyword>
<evidence type="ECO:0000256" key="10">
    <source>
        <dbReference type="ARBA" id="ARBA00022840"/>
    </source>
</evidence>
<dbReference type="PROSITE" id="PS50109">
    <property type="entry name" value="HIS_KIN"/>
    <property type="match status" value="1"/>
</dbReference>
<keyword evidence="6" id="KW-0808">Transferase</keyword>
<dbReference type="Pfam" id="PF00512">
    <property type="entry name" value="HisKA"/>
    <property type="match status" value="1"/>
</dbReference>
<dbReference type="AlphaFoldDB" id="A0A9X3LHR9"/>
<evidence type="ECO:0000256" key="5">
    <source>
        <dbReference type="ARBA" id="ARBA00022553"/>
    </source>
</evidence>
<dbReference type="GO" id="GO:0005886">
    <property type="term" value="C:plasma membrane"/>
    <property type="evidence" value="ECO:0007669"/>
    <property type="project" value="UniProtKB-SubCell"/>
</dbReference>
<dbReference type="InterPro" id="IPR003594">
    <property type="entry name" value="HATPase_dom"/>
</dbReference>
<dbReference type="SUPFAM" id="SSF47384">
    <property type="entry name" value="Homodimeric domain of signal transducing histidine kinase"/>
    <property type="match status" value="1"/>
</dbReference>
<comment type="catalytic activity">
    <reaction evidence="1">
        <text>ATP + protein L-histidine = ADP + protein N-phospho-L-histidine.</text>
        <dbReference type="EC" id="2.7.13.3"/>
    </reaction>
</comment>
<reference evidence="16" key="1">
    <citation type="submission" date="2022-05" db="EMBL/GenBank/DDBJ databases">
        <authorList>
            <person name="Colautti A."/>
            <person name="Iacumin L."/>
        </authorList>
    </citation>
    <scope>NUCLEOTIDE SEQUENCE</scope>
    <source>
        <strain evidence="16">SK 55</strain>
    </source>
</reference>
<feature type="transmembrane region" description="Helical" evidence="14">
    <location>
        <begin position="410"/>
        <end position="430"/>
    </location>
</feature>
<dbReference type="SUPFAM" id="SSF55874">
    <property type="entry name" value="ATPase domain of HSP90 chaperone/DNA topoisomerase II/histidine kinase"/>
    <property type="match status" value="1"/>
</dbReference>
<keyword evidence="4" id="KW-1003">Cell membrane</keyword>